<accession>A0A923MZ33</accession>
<name>A0A923MZ33_9FLAO</name>
<dbReference type="AlphaFoldDB" id="A0A923MZ33"/>
<dbReference type="EMBL" id="JACRUL010000014">
    <property type="protein sequence ID" value="MBC5844321.1"/>
    <property type="molecule type" value="Genomic_DNA"/>
</dbReference>
<reference evidence="1 2" key="1">
    <citation type="submission" date="2020-08" db="EMBL/GenBank/DDBJ databases">
        <title>Description of novel Flavobacterium F-392 isolate.</title>
        <authorList>
            <person name="Saticioglu I.B."/>
            <person name="Duman M."/>
            <person name="Altun S."/>
        </authorList>
    </citation>
    <scope>NUCLEOTIDE SEQUENCE [LARGE SCALE GENOMIC DNA]</scope>
    <source>
        <strain evidence="1 2">F-392</strain>
    </source>
</reference>
<gene>
    <name evidence="1" type="ORF">H8R25_07715</name>
</gene>
<keyword evidence="2" id="KW-1185">Reference proteome</keyword>
<dbReference type="Proteomes" id="UP000641454">
    <property type="component" value="Unassembled WGS sequence"/>
</dbReference>
<proteinExistence type="predicted"/>
<protein>
    <submittedName>
        <fullName evidence="1">Uncharacterized protein</fullName>
    </submittedName>
</protein>
<comment type="caution">
    <text evidence="1">The sequence shown here is derived from an EMBL/GenBank/DDBJ whole genome shotgun (WGS) entry which is preliminary data.</text>
</comment>
<evidence type="ECO:0000313" key="2">
    <source>
        <dbReference type="Proteomes" id="UP000641454"/>
    </source>
</evidence>
<organism evidence="1 2">
    <name type="scientific">Flavobacterium muglaense</name>
    <dbReference type="NCBI Taxonomy" id="2764716"/>
    <lineage>
        <taxon>Bacteria</taxon>
        <taxon>Pseudomonadati</taxon>
        <taxon>Bacteroidota</taxon>
        <taxon>Flavobacteriia</taxon>
        <taxon>Flavobacteriales</taxon>
        <taxon>Flavobacteriaceae</taxon>
        <taxon>Flavobacterium</taxon>
    </lineage>
</organism>
<evidence type="ECO:0000313" key="1">
    <source>
        <dbReference type="EMBL" id="MBC5844321.1"/>
    </source>
</evidence>
<dbReference type="RefSeq" id="WP_187017991.1">
    <property type="nucleotide sequence ID" value="NZ_JACRUK010000015.1"/>
</dbReference>
<sequence>MENLNVLRLQDLNIVEIENIYGGSGGVRGIGKDYLIGKAIDIALEFMFTGWDEYGAYAYKHQASSGGLKW</sequence>